<dbReference type="EMBL" id="MLAK01000892">
    <property type="protein sequence ID" value="OHT01881.1"/>
    <property type="molecule type" value="Genomic_DNA"/>
</dbReference>
<evidence type="ECO:0000256" key="3">
    <source>
        <dbReference type="ARBA" id="ARBA00022692"/>
    </source>
</evidence>
<evidence type="ECO:0000256" key="8">
    <source>
        <dbReference type="SAM" id="Phobius"/>
    </source>
</evidence>
<keyword evidence="5 6" id="KW-0472">Membrane</keyword>
<dbReference type="PANTHER" id="PTHR10743">
    <property type="entry name" value="PROTEIN RER1"/>
    <property type="match status" value="1"/>
</dbReference>
<feature type="transmembrane region" description="Helical" evidence="8">
    <location>
        <begin position="56"/>
        <end position="76"/>
    </location>
</feature>
<evidence type="ECO:0000313" key="10">
    <source>
        <dbReference type="Proteomes" id="UP000179807"/>
    </source>
</evidence>
<organism evidence="9 10">
    <name type="scientific">Tritrichomonas foetus</name>
    <dbReference type="NCBI Taxonomy" id="1144522"/>
    <lineage>
        <taxon>Eukaryota</taxon>
        <taxon>Metamonada</taxon>
        <taxon>Parabasalia</taxon>
        <taxon>Tritrichomonadida</taxon>
        <taxon>Tritrichomonadidae</taxon>
        <taxon>Tritrichomonas</taxon>
    </lineage>
</organism>
<dbReference type="GO" id="GO:0006890">
    <property type="term" value="P:retrograde vesicle-mediated transport, Golgi to endoplasmic reticulum"/>
    <property type="evidence" value="ECO:0007669"/>
    <property type="project" value="TreeGrafter"/>
</dbReference>
<keyword evidence="4 8" id="KW-1133">Transmembrane helix</keyword>
<dbReference type="VEuPathDB" id="TrichDB:TRFO_31229"/>
<feature type="region of interest" description="Disordered" evidence="7">
    <location>
        <begin position="1"/>
        <end position="25"/>
    </location>
</feature>
<gene>
    <name evidence="9" type="primary">RER1B</name>
    <name evidence="9" type="ORF">TRFO_31229</name>
</gene>
<evidence type="ECO:0000313" key="9">
    <source>
        <dbReference type="EMBL" id="OHT01881.1"/>
    </source>
</evidence>
<evidence type="ECO:0000256" key="1">
    <source>
        <dbReference type="ARBA" id="ARBA00004141"/>
    </source>
</evidence>
<name>A0A1J4JRY1_9EUKA</name>
<protein>
    <recommendedName>
        <fullName evidence="6">Protein RER1</fullName>
    </recommendedName>
</protein>
<dbReference type="InterPro" id="IPR004932">
    <property type="entry name" value="Rer1"/>
</dbReference>
<feature type="transmembrane region" description="Helical" evidence="8">
    <location>
        <begin position="82"/>
        <end position="99"/>
    </location>
</feature>
<evidence type="ECO:0000256" key="2">
    <source>
        <dbReference type="ARBA" id="ARBA00006070"/>
    </source>
</evidence>
<keyword evidence="10" id="KW-1185">Reference proteome</keyword>
<feature type="compositionally biased region" description="Low complexity" evidence="7">
    <location>
        <begin position="1"/>
        <end position="23"/>
    </location>
</feature>
<accession>A0A1J4JRY1</accession>
<comment type="caution">
    <text evidence="9">The sequence shown here is derived from an EMBL/GenBank/DDBJ whole genome shotgun (WGS) entry which is preliminary data.</text>
</comment>
<evidence type="ECO:0000256" key="4">
    <source>
        <dbReference type="ARBA" id="ARBA00022989"/>
    </source>
</evidence>
<evidence type="ECO:0000256" key="7">
    <source>
        <dbReference type="SAM" id="MobiDB-lite"/>
    </source>
</evidence>
<proteinExistence type="inferred from homology"/>
<keyword evidence="3 8" id="KW-0812">Transmembrane</keyword>
<dbReference type="Proteomes" id="UP000179807">
    <property type="component" value="Unassembled WGS sequence"/>
</dbReference>
<reference evidence="9" key="1">
    <citation type="submission" date="2016-10" db="EMBL/GenBank/DDBJ databases">
        <authorList>
            <person name="Benchimol M."/>
            <person name="Almeida L.G."/>
            <person name="Vasconcelos A.T."/>
            <person name="Perreira-Neves A."/>
            <person name="Rosa I.A."/>
            <person name="Tasca T."/>
            <person name="Bogo M.R."/>
            <person name="de Souza W."/>
        </authorList>
    </citation>
    <scope>NUCLEOTIDE SEQUENCE [LARGE SCALE GENOMIC DNA]</scope>
    <source>
        <strain evidence="9">K</strain>
    </source>
</reference>
<comment type="subcellular location">
    <subcellularLocation>
        <location evidence="1">Membrane</location>
        <topology evidence="1">Multi-pass membrane protein</topology>
    </subcellularLocation>
</comment>
<feature type="transmembrane region" description="Helical" evidence="8">
    <location>
        <begin position="157"/>
        <end position="174"/>
    </location>
</feature>
<dbReference type="GeneID" id="94842514"/>
<dbReference type="RefSeq" id="XP_068355017.1">
    <property type="nucleotide sequence ID" value="XM_068507810.1"/>
</dbReference>
<dbReference type="Pfam" id="PF03248">
    <property type="entry name" value="Rer1"/>
    <property type="match status" value="1"/>
</dbReference>
<dbReference type="GO" id="GO:0005783">
    <property type="term" value="C:endoplasmic reticulum"/>
    <property type="evidence" value="ECO:0007669"/>
    <property type="project" value="GOC"/>
</dbReference>
<dbReference type="PANTHER" id="PTHR10743:SF0">
    <property type="entry name" value="PROTEIN RER1"/>
    <property type="match status" value="1"/>
</dbReference>
<dbReference type="GO" id="GO:0006621">
    <property type="term" value="P:protein retention in ER lumen"/>
    <property type="evidence" value="ECO:0007669"/>
    <property type="project" value="TreeGrafter"/>
</dbReference>
<evidence type="ECO:0000256" key="5">
    <source>
        <dbReference type="ARBA" id="ARBA00023136"/>
    </source>
</evidence>
<sequence length="201" mass="23736">MSEQPQQFEQPQQQLQQGIGQEGTKPTINFRDKIVIHQQELEMKFESALLKTKPYVLYRWIFFFVLFFLFLVKMIAYGRYYTIAYIAGLYIVNSLILFLSPKLDPEIYGNDVLPTLGDSDYKPFVRKLPEFLFWQRITGAALLAHFCSFFKVFDPPVYGKILLLYFIVVFVISFNQRIMHMIRNNYVPFTLGKNKAKKNNE</sequence>
<dbReference type="OrthoDB" id="448250at2759"/>
<dbReference type="GO" id="GO:0000139">
    <property type="term" value="C:Golgi membrane"/>
    <property type="evidence" value="ECO:0007669"/>
    <property type="project" value="TreeGrafter"/>
</dbReference>
<comment type="similarity">
    <text evidence="2 6">Belongs to the RER1 family.</text>
</comment>
<dbReference type="AlphaFoldDB" id="A0A1J4JRY1"/>
<evidence type="ECO:0000256" key="6">
    <source>
        <dbReference type="PIRNR" id="PIRNR016013"/>
    </source>
</evidence>
<comment type="function">
    <text evidence="6">Involved in the retrieval of endoplasmic reticulum membrane proteins from the early Golgi compartment.</text>
</comment>
<dbReference type="PIRSF" id="PIRSF016013">
    <property type="entry name" value="AtER_Rer1p"/>
    <property type="match status" value="1"/>
</dbReference>